<evidence type="ECO:0000313" key="1">
    <source>
        <dbReference type="EMBL" id="KAI8003799.1"/>
    </source>
</evidence>
<gene>
    <name evidence="1" type="ORF">LOK49_LG08G01488</name>
</gene>
<accession>A0ACC0GSW7</accession>
<proteinExistence type="predicted"/>
<evidence type="ECO:0000313" key="2">
    <source>
        <dbReference type="Proteomes" id="UP001060215"/>
    </source>
</evidence>
<protein>
    <submittedName>
        <fullName evidence="1">Uncharacterized protein</fullName>
    </submittedName>
</protein>
<dbReference type="Proteomes" id="UP001060215">
    <property type="component" value="Chromosome 9"/>
</dbReference>
<organism evidence="1 2">
    <name type="scientific">Camellia lanceoleosa</name>
    <dbReference type="NCBI Taxonomy" id="1840588"/>
    <lineage>
        <taxon>Eukaryota</taxon>
        <taxon>Viridiplantae</taxon>
        <taxon>Streptophyta</taxon>
        <taxon>Embryophyta</taxon>
        <taxon>Tracheophyta</taxon>
        <taxon>Spermatophyta</taxon>
        <taxon>Magnoliopsida</taxon>
        <taxon>eudicotyledons</taxon>
        <taxon>Gunneridae</taxon>
        <taxon>Pentapetalae</taxon>
        <taxon>asterids</taxon>
        <taxon>Ericales</taxon>
        <taxon>Theaceae</taxon>
        <taxon>Camellia</taxon>
    </lineage>
</organism>
<keyword evidence="2" id="KW-1185">Reference proteome</keyword>
<dbReference type="EMBL" id="CM045766">
    <property type="protein sequence ID" value="KAI8003799.1"/>
    <property type="molecule type" value="Genomic_DNA"/>
</dbReference>
<reference evidence="1 2" key="1">
    <citation type="journal article" date="2022" name="Plant J.">
        <title>Chromosome-level genome of Camellia lanceoleosa provides a valuable resource for understanding genome evolution and self-incompatibility.</title>
        <authorList>
            <person name="Gong W."/>
            <person name="Xiao S."/>
            <person name="Wang L."/>
            <person name="Liao Z."/>
            <person name="Chang Y."/>
            <person name="Mo W."/>
            <person name="Hu G."/>
            <person name="Li W."/>
            <person name="Zhao G."/>
            <person name="Zhu H."/>
            <person name="Hu X."/>
            <person name="Ji K."/>
            <person name="Xiang X."/>
            <person name="Song Q."/>
            <person name="Yuan D."/>
            <person name="Jin S."/>
            <person name="Zhang L."/>
        </authorList>
    </citation>
    <scope>NUCLEOTIDE SEQUENCE [LARGE SCALE GENOMIC DNA]</scope>
    <source>
        <strain evidence="1">SQ_2022a</strain>
    </source>
</reference>
<sequence length="544" mass="62049">MTTRTALNSVYELIQLLQPLQKEAIKSIGFGGLLELKCTRLPRQLCEWLVGCFDHISRCLFVHGKRIIITPFDVSHILGLPCEGSIIDVNGDHTDIEELSNKYGVKKCGSISLSYLKNELSTMKVDGDDFKGRFVLYILGSLLCPTSELSINRCFLRSLKDISALHRLNWSKLVLDFLVDGVRKYKDKGEGKGQRGIRDCLFFLMLFYVEHVTPAVNFVSPCASRQAPRLVYWIDEVIKKRISMLEKLQYQNNKKVGFIVEDNDVSVEPNMDARLSNVEKELKDLRGDLNNLVVGVSQSIESAKKEILIAIAKVANGSWAIKKEKHSHDIDCQLKNEDILDDKWSPPPYAFQDRMFPMDKQLKQENEGLPKAPLCDQFTSSVSPFALLFSEHELLPPKLPKVILKRSIPVDDGAESSTVLPYHMKLRRESKRKKKSKHILSPYDVELGKVEVLHDLLGIQYKNAYTNKITEFPIRTLEWLPQQSNSYDCGMHVIKYFELVQFIDSEACLLQFDSWDARQRLALGLVRDANNKIGSRVIELACDR</sequence>
<comment type="caution">
    <text evidence="1">The sequence shown here is derived from an EMBL/GenBank/DDBJ whole genome shotgun (WGS) entry which is preliminary data.</text>
</comment>
<name>A0ACC0GSW7_9ERIC</name>